<organism evidence="1 2">
    <name type="scientific">Paracoccus aminophilus JCM 7686</name>
    <dbReference type="NCBI Taxonomy" id="1367847"/>
    <lineage>
        <taxon>Bacteria</taxon>
        <taxon>Pseudomonadati</taxon>
        <taxon>Pseudomonadota</taxon>
        <taxon>Alphaproteobacteria</taxon>
        <taxon>Rhodobacterales</taxon>
        <taxon>Paracoccaceae</taxon>
        <taxon>Paracoccus</taxon>
    </lineage>
</organism>
<accession>S5XP63</accession>
<dbReference type="STRING" id="1367847.JCM7686_2028"/>
<dbReference type="HOGENOM" id="CLU_1785004_0_0_5"/>
<evidence type="ECO:0000313" key="1">
    <source>
        <dbReference type="EMBL" id="AGT09109.1"/>
    </source>
</evidence>
<name>S5XP63_PARAH</name>
<sequence length="145" mass="15623">MITNQPRLLGCRSGWSGVIVQDRLLDHVDSSFFGPCATGSAGNIVSRPFPRLAARSGAFVGEMSDWDVSQLDNPAVDSADLIDTRCFDFFPHSDTASANVQILQPFAASSVKLQGECSYAHCPPSSPRTVSIWSSRRTRGSADES</sequence>
<keyword evidence="2" id="KW-1185">Reference proteome</keyword>
<dbReference type="KEGG" id="pami:JCM7686_2028"/>
<dbReference type="Proteomes" id="UP000015480">
    <property type="component" value="Chromosome"/>
</dbReference>
<gene>
    <name evidence="1" type="ORF">JCM7686_2028</name>
</gene>
<dbReference type="EMBL" id="CP006650">
    <property type="protein sequence ID" value="AGT09109.1"/>
    <property type="molecule type" value="Genomic_DNA"/>
</dbReference>
<dbReference type="AlphaFoldDB" id="S5XP63"/>
<proteinExistence type="predicted"/>
<protein>
    <submittedName>
        <fullName evidence="1">Uncharacterized protein</fullName>
    </submittedName>
</protein>
<evidence type="ECO:0000313" key="2">
    <source>
        <dbReference type="Proteomes" id="UP000015480"/>
    </source>
</evidence>
<reference evidence="1 2" key="1">
    <citation type="journal article" date="2014" name="BMC Genomics">
        <title>Architecture and functions of a multipartite genome of the methylotrophic bacterium Paracoccus aminophilus JCM 7686, containing primary and secondary chromids.</title>
        <authorList>
            <person name="Dziewit L."/>
            <person name="Czarnecki J."/>
            <person name="Wibberg D."/>
            <person name="Radlinska M."/>
            <person name="Mrozek P."/>
            <person name="Szymczak M."/>
            <person name="Schluter A."/>
            <person name="Puhler A."/>
            <person name="Bartosik D."/>
        </authorList>
    </citation>
    <scope>NUCLEOTIDE SEQUENCE [LARGE SCALE GENOMIC DNA]</scope>
    <source>
        <strain evidence="1">JCM 7686</strain>
    </source>
</reference>